<evidence type="ECO:0000256" key="3">
    <source>
        <dbReference type="PROSITE-ProRule" id="PRU00339"/>
    </source>
</evidence>
<dbReference type="PROSITE" id="PS51257">
    <property type="entry name" value="PROKAR_LIPOPROTEIN"/>
    <property type="match status" value="1"/>
</dbReference>
<evidence type="ECO:0000256" key="4">
    <source>
        <dbReference type="SAM" id="Coils"/>
    </source>
</evidence>
<dbReference type="GO" id="GO:0009279">
    <property type="term" value="C:cell outer membrane"/>
    <property type="evidence" value="ECO:0007669"/>
    <property type="project" value="TreeGrafter"/>
</dbReference>
<feature type="repeat" description="TPR" evidence="3">
    <location>
        <begin position="96"/>
        <end position="129"/>
    </location>
</feature>
<evidence type="ECO:0000313" key="5">
    <source>
        <dbReference type="EMBL" id="KPJ49968.1"/>
    </source>
</evidence>
<accession>A0A0S7WII1</accession>
<dbReference type="PANTHER" id="PTHR44858">
    <property type="entry name" value="TETRATRICOPEPTIDE REPEAT PROTEIN 6"/>
    <property type="match status" value="1"/>
</dbReference>
<dbReference type="Pfam" id="PF14559">
    <property type="entry name" value="TPR_19"/>
    <property type="match status" value="1"/>
</dbReference>
<dbReference type="Pfam" id="PF13428">
    <property type="entry name" value="TPR_14"/>
    <property type="match status" value="1"/>
</dbReference>
<dbReference type="Pfam" id="PF13414">
    <property type="entry name" value="TPR_11"/>
    <property type="match status" value="1"/>
</dbReference>
<feature type="repeat" description="TPR" evidence="3">
    <location>
        <begin position="298"/>
        <end position="331"/>
    </location>
</feature>
<keyword evidence="4" id="KW-0175">Coiled coil</keyword>
<feature type="repeat" description="TPR" evidence="3">
    <location>
        <begin position="164"/>
        <end position="197"/>
    </location>
</feature>
<protein>
    <submittedName>
        <fullName evidence="5">Uncharacterized protein</fullName>
    </submittedName>
</protein>
<dbReference type="InterPro" id="IPR019734">
    <property type="entry name" value="TPR_rpt"/>
</dbReference>
<dbReference type="SMART" id="SM00028">
    <property type="entry name" value="TPR"/>
    <property type="match status" value="8"/>
</dbReference>
<sequence>MRRVYVVLLVVVIGCASPVIEQLKVDLKYGRIDAAIEHGEEAVAKEPGNPIAHFLLGQAYIHASRWLDATAEVDNALKLDSVLVWGEIEKEPGVFWTAYYNAGIQFTKQEDYAQANRFFVRATKIDPSKPEAYNNLGFSFLMLGDEEMMLESYAKAIEQDSTNAEAYFNIGFYHTNRGEYEQALEYMNKAEKFVTPQVKRYTDEFFNLAPGTFAPAEREVYLDRLSAEDESGKREILASELQVDNPDRALALLDEVQERNERLGEILTTIGLIHLNTQKVEEAETALRSALTYVRSNPDTYFYLVLALQRQQKYDEALSYLDKMIETHPSDIRGWFQLGVSHFRIGKYDDAIQAFSEVIRLQPDRPDAYVNRGNVYAKKADLMKAQGKIEEEKNLRDLAKADFEKAEDLERIEEP</sequence>
<feature type="coiled-coil region" evidence="4">
    <location>
        <begin position="382"/>
        <end position="409"/>
    </location>
</feature>
<dbReference type="GO" id="GO:0046813">
    <property type="term" value="P:receptor-mediated virion attachment to host cell"/>
    <property type="evidence" value="ECO:0007669"/>
    <property type="project" value="TreeGrafter"/>
</dbReference>
<proteinExistence type="predicted"/>
<reference evidence="5 6" key="1">
    <citation type="journal article" date="2015" name="Microbiome">
        <title>Genomic resolution of linkages in carbon, nitrogen, and sulfur cycling among widespread estuary sediment bacteria.</title>
        <authorList>
            <person name="Baker B.J."/>
            <person name="Lazar C.S."/>
            <person name="Teske A.P."/>
            <person name="Dick G.J."/>
        </authorList>
    </citation>
    <scope>NUCLEOTIDE SEQUENCE [LARGE SCALE GENOMIC DNA]</scope>
    <source>
        <strain evidence="5">DG_26</strain>
    </source>
</reference>
<dbReference type="InterPro" id="IPR011990">
    <property type="entry name" value="TPR-like_helical_dom_sf"/>
</dbReference>
<keyword evidence="1" id="KW-0677">Repeat</keyword>
<dbReference type="PANTHER" id="PTHR44858:SF1">
    <property type="entry name" value="UDP-N-ACETYLGLUCOSAMINE--PEPTIDE N-ACETYLGLUCOSAMINYLTRANSFERASE SPINDLY-RELATED"/>
    <property type="match status" value="1"/>
</dbReference>
<evidence type="ECO:0000313" key="6">
    <source>
        <dbReference type="Proteomes" id="UP000051124"/>
    </source>
</evidence>
<dbReference type="Proteomes" id="UP000051124">
    <property type="component" value="Unassembled WGS sequence"/>
</dbReference>
<evidence type="ECO:0000256" key="1">
    <source>
        <dbReference type="ARBA" id="ARBA00022737"/>
    </source>
</evidence>
<keyword evidence="2 3" id="KW-0802">TPR repeat</keyword>
<feature type="repeat" description="TPR" evidence="3">
    <location>
        <begin position="130"/>
        <end position="163"/>
    </location>
</feature>
<evidence type="ECO:0000256" key="2">
    <source>
        <dbReference type="ARBA" id="ARBA00022803"/>
    </source>
</evidence>
<dbReference type="EMBL" id="LIZT01000034">
    <property type="protein sequence ID" value="KPJ49968.1"/>
    <property type="molecule type" value="Genomic_DNA"/>
</dbReference>
<name>A0A0S7WII1_UNCT6</name>
<dbReference type="AlphaFoldDB" id="A0A0S7WII1"/>
<dbReference type="PROSITE" id="PS50005">
    <property type="entry name" value="TPR"/>
    <property type="match status" value="5"/>
</dbReference>
<comment type="caution">
    <text evidence="5">The sequence shown here is derived from an EMBL/GenBank/DDBJ whole genome shotgun (WGS) entry which is preliminary data.</text>
</comment>
<dbReference type="InterPro" id="IPR050498">
    <property type="entry name" value="Ycf3"/>
</dbReference>
<gene>
    <name evidence="5" type="ORF">AMJ40_04255</name>
</gene>
<feature type="repeat" description="TPR" evidence="3">
    <location>
        <begin position="332"/>
        <end position="365"/>
    </location>
</feature>
<dbReference type="PROSITE" id="PS50293">
    <property type="entry name" value="TPR_REGION"/>
    <property type="match status" value="2"/>
</dbReference>
<dbReference type="Pfam" id="PF13431">
    <property type="entry name" value="TPR_17"/>
    <property type="match status" value="1"/>
</dbReference>
<organism evidence="5 6">
    <name type="scientific">candidate division TA06 bacterium DG_26</name>
    <dbReference type="NCBI Taxonomy" id="1703771"/>
    <lineage>
        <taxon>Bacteria</taxon>
        <taxon>Bacteria division TA06</taxon>
    </lineage>
</organism>
<dbReference type="Gene3D" id="1.25.40.10">
    <property type="entry name" value="Tetratricopeptide repeat domain"/>
    <property type="match status" value="3"/>
</dbReference>
<dbReference type="SUPFAM" id="SSF48452">
    <property type="entry name" value="TPR-like"/>
    <property type="match status" value="2"/>
</dbReference>